<gene>
    <name evidence="2" type="ORF">AK812_SmicGene26994</name>
</gene>
<evidence type="ECO:0000313" key="2">
    <source>
        <dbReference type="EMBL" id="OLP91333.1"/>
    </source>
</evidence>
<sequence length="177" mass="19888">MILALHHAIKLVRKSGGKSASLQDREQIAVQEEEEPESGDRFQELQGALNDFMDGNDARSSSKKVLRIPEMQPSWPRQISTRSDMTLESEHKEQSDEASTHSHEVSVPSKDRHASIGTPEASPSFPELPALPSTPREVVAFRHQPVGAGLYEQQGQRSPGTRQERREERWLPEAIYV</sequence>
<name>A0A1Q9D7Z2_SYMMI</name>
<feature type="region of interest" description="Disordered" evidence="1">
    <location>
        <begin position="14"/>
        <end position="177"/>
    </location>
</feature>
<proteinExistence type="predicted"/>
<protein>
    <submittedName>
        <fullName evidence="2">Uncharacterized protein</fullName>
    </submittedName>
</protein>
<feature type="compositionally biased region" description="Basic and acidic residues" evidence="1">
    <location>
        <begin position="88"/>
        <end position="114"/>
    </location>
</feature>
<feature type="compositionally biased region" description="Polar residues" evidence="1">
    <location>
        <begin position="75"/>
        <end position="86"/>
    </location>
</feature>
<dbReference type="Proteomes" id="UP000186817">
    <property type="component" value="Unassembled WGS sequence"/>
</dbReference>
<reference evidence="2 3" key="1">
    <citation type="submission" date="2016-02" db="EMBL/GenBank/DDBJ databases">
        <title>Genome analysis of coral dinoflagellate symbionts highlights evolutionary adaptations to a symbiotic lifestyle.</title>
        <authorList>
            <person name="Aranda M."/>
            <person name="Li Y."/>
            <person name="Liew Y.J."/>
            <person name="Baumgarten S."/>
            <person name="Simakov O."/>
            <person name="Wilson M."/>
            <person name="Piel J."/>
            <person name="Ashoor H."/>
            <person name="Bougouffa S."/>
            <person name="Bajic V.B."/>
            <person name="Ryu T."/>
            <person name="Ravasi T."/>
            <person name="Bayer T."/>
            <person name="Micklem G."/>
            <person name="Kim H."/>
            <person name="Bhak J."/>
            <person name="Lajeunesse T.C."/>
            <person name="Voolstra C.R."/>
        </authorList>
    </citation>
    <scope>NUCLEOTIDE SEQUENCE [LARGE SCALE GENOMIC DNA]</scope>
    <source>
        <strain evidence="2 3">CCMP2467</strain>
    </source>
</reference>
<comment type="caution">
    <text evidence="2">The sequence shown here is derived from an EMBL/GenBank/DDBJ whole genome shotgun (WGS) entry which is preliminary data.</text>
</comment>
<evidence type="ECO:0000256" key="1">
    <source>
        <dbReference type="SAM" id="MobiDB-lite"/>
    </source>
</evidence>
<evidence type="ECO:0000313" key="3">
    <source>
        <dbReference type="Proteomes" id="UP000186817"/>
    </source>
</evidence>
<dbReference type="EMBL" id="LSRX01000670">
    <property type="protein sequence ID" value="OLP91333.1"/>
    <property type="molecule type" value="Genomic_DNA"/>
</dbReference>
<feature type="compositionally biased region" description="Basic and acidic residues" evidence="1">
    <location>
        <begin position="162"/>
        <end position="171"/>
    </location>
</feature>
<accession>A0A1Q9D7Z2</accession>
<organism evidence="2 3">
    <name type="scientific">Symbiodinium microadriaticum</name>
    <name type="common">Dinoflagellate</name>
    <name type="synonym">Zooxanthella microadriatica</name>
    <dbReference type="NCBI Taxonomy" id="2951"/>
    <lineage>
        <taxon>Eukaryota</taxon>
        <taxon>Sar</taxon>
        <taxon>Alveolata</taxon>
        <taxon>Dinophyceae</taxon>
        <taxon>Suessiales</taxon>
        <taxon>Symbiodiniaceae</taxon>
        <taxon>Symbiodinium</taxon>
    </lineage>
</organism>
<dbReference type="AlphaFoldDB" id="A0A1Q9D7Z2"/>
<keyword evidence="3" id="KW-1185">Reference proteome</keyword>